<evidence type="ECO:0000259" key="3">
    <source>
        <dbReference type="PROSITE" id="PS50930"/>
    </source>
</evidence>
<sequence length="227" mass="26119">MNKIKCLVIDDEELARTLLKTYIAEVDYLDLVGEFENPINALQKIKETPIDLIFLDIQMPELKGTDLAKIIGNETKIIFTTAYTEYAIEGFNLNALDYLLKPITFSRFLEAVGKFKKQNTIPYTASDSITIKSGYDLYKVKYADINFIKSESEYVTFYTTEKKILSLMSLKSLENEIPSTLFLRVHRSYIVNKSKVTALKGRELLIDENRIPISDSYFDKVKTELFS</sequence>
<dbReference type="EMBL" id="FWXO01000004">
    <property type="protein sequence ID" value="SMC73280.1"/>
    <property type="molecule type" value="Genomic_DNA"/>
</dbReference>
<dbReference type="AlphaFoldDB" id="A0A1W2BKH7"/>
<evidence type="ECO:0000313" key="5">
    <source>
        <dbReference type="Proteomes" id="UP000192360"/>
    </source>
</evidence>
<gene>
    <name evidence="4" type="ORF">SAMN05660703_2470</name>
</gene>
<dbReference type="SMART" id="SM00448">
    <property type="entry name" value="REC"/>
    <property type="match status" value="1"/>
</dbReference>
<name>A0A1W2BKH7_9FLAO</name>
<reference evidence="4 5" key="1">
    <citation type="submission" date="2017-04" db="EMBL/GenBank/DDBJ databases">
        <authorList>
            <person name="Afonso C.L."/>
            <person name="Miller P.J."/>
            <person name="Scott M.A."/>
            <person name="Spackman E."/>
            <person name="Goraichik I."/>
            <person name="Dimitrov K.M."/>
            <person name="Suarez D.L."/>
            <person name="Swayne D.E."/>
        </authorList>
    </citation>
    <scope>NUCLEOTIDE SEQUENCE [LARGE SCALE GENOMIC DNA]</scope>
    <source>
        <strain evidence="4 5">DSM 21164</strain>
    </source>
</reference>
<dbReference type="Gene3D" id="3.40.50.2300">
    <property type="match status" value="1"/>
</dbReference>
<proteinExistence type="predicted"/>
<feature type="domain" description="Response regulatory" evidence="2">
    <location>
        <begin position="5"/>
        <end position="116"/>
    </location>
</feature>
<dbReference type="InterPro" id="IPR007492">
    <property type="entry name" value="LytTR_DNA-bd_dom"/>
</dbReference>
<dbReference type="SUPFAM" id="SSF52172">
    <property type="entry name" value="CheY-like"/>
    <property type="match status" value="1"/>
</dbReference>
<feature type="modified residue" description="4-aspartylphosphate" evidence="1">
    <location>
        <position position="56"/>
    </location>
</feature>
<dbReference type="InterPro" id="IPR011006">
    <property type="entry name" value="CheY-like_superfamily"/>
</dbReference>
<dbReference type="OrthoDB" id="2168082at2"/>
<dbReference type="PROSITE" id="PS50930">
    <property type="entry name" value="HTH_LYTTR"/>
    <property type="match status" value="1"/>
</dbReference>
<dbReference type="PANTHER" id="PTHR37299">
    <property type="entry name" value="TRANSCRIPTIONAL REGULATOR-RELATED"/>
    <property type="match status" value="1"/>
</dbReference>
<evidence type="ECO:0000256" key="1">
    <source>
        <dbReference type="PROSITE-ProRule" id="PRU00169"/>
    </source>
</evidence>
<evidence type="ECO:0000259" key="2">
    <source>
        <dbReference type="PROSITE" id="PS50110"/>
    </source>
</evidence>
<evidence type="ECO:0000313" key="4">
    <source>
        <dbReference type="EMBL" id="SMC73280.1"/>
    </source>
</evidence>
<feature type="domain" description="HTH LytTR-type" evidence="3">
    <location>
        <begin position="129"/>
        <end position="227"/>
    </location>
</feature>
<dbReference type="RefSeq" id="WP_084061795.1">
    <property type="nucleotide sequence ID" value="NZ_FWXO01000004.1"/>
</dbReference>
<dbReference type="Pfam" id="PF00072">
    <property type="entry name" value="Response_reg"/>
    <property type="match status" value="1"/>
</dbReference>
<dbReference type="Pfam" id="PF04397">
    <property type="entry name" value="LytTR"/>
    <property type="match status" value="1"/>
</dbReference>
<keyword evidence="1" id="KW-0597">Phosphoprotein</keyword>
<protein>
    <submittedName>
        <fullName evidence="4">Two component transcriptional regulator, LytTR family</fullName>
    </submittedName>
</protein>
<dbReference type="InterPro" id="IPR046947">
    <property type="entry name" value="LytR-like"/>
</dbReference>
<keyword evidence="5" id="KW-1185">Reference proteome</keyword>
<dbReference type="PANTHER" id="PTHR37299:SF1">
    <property type="entry name" value="STAGE 0 SPORULATION PROTEIN A HOMOLOG"/>
    <property type="match status" value="1"/>
</dbReference>
<dbReference type="InterPro" id="IPR001789">
    <property type="entry name" value="Sig_transdc_resp-reg_receiver"/>
</dbReference>
<accession>A0A1W2BKH7</accession>
<dbReference type="STRING" id="504486.SAMN05660703_2470"/>
<organism evidence="4 5">
    <name type="scientific">Cellulophaga tyrosinoxydans</name>
    <dbReference type="NCBI Taxonomy" id="504486"/>
    <lineage>
        <taxon>Bacteria</taxon>
        <taxon>Pseudomonadati</taxon>
        <taxon>Bacteroidota</taxon>
        <taxon>Flavobacteriia</taxon>
        <taxon>Flavobacteriales</taxon>
        <taxon>Flavobacteriaceae</taxon>
        <taxon>Cellulophaga</taxon>
    </lineage>
</organism>
<dbReference type="PROSITE" id="PS50110">
    <property type="entry name" value="RESPONSE_REGULATORY"/>
    <property type="match status" value="1"/>
</dbReference>
<dbReference type="Proteomes" id="UP000192360">
    <property type="component" value="Unassembled WGS sequence"/>
</dbReference>
<dbReference type="SMART" id="SM00850">
    <property type="entry name" value="LytTR"/>
    <property type="match status" value="1"/>
</dbReference>
<dbReference type="GO" id="GO:0000156">
    <property type="term" value="F:phosphorelay response regulator activity"/>
    <property type="evidence" value="ECO:0007669"/>
    <property type="project" value="InterPro"/>
</dbReference>
<dbReference type="Gene3D" id="2.40.50.1020">
    <property type="entry name" value="LytTr DNA-binding domain"/>
    <property type="match status" value="1"/>
</dbReference>
<dbReference type="GO" id="GO:0003677">
    <property type="term" value="F:DNA binding"/>
    <property type="evidence" value="ECO:0007669"/>
    <property type="project" value="InterPro"/>
</dbReference>